<evidence type="ECO:0008006" key="3">
    <source>
        <dbReference type="Google" id="ProtNLM"/>
    </source>
</evidence>
<sequence>MKVILFGATGMVGHGVLLSCLADPGVESVLAIGRRPLGKQHEKLREIVREDLSDLSEIEGQLAGYDACFFCLGISSVGMSERDYRRVTYDLTMAAARPLARLNPDMTFIFVSGGGTDSTARGKVMWARVKGETENALLAMPFKAYMFRPAIIQPLQGVLPKERWIRATYAVLKPLFPVLTARFPEYVPKYVTTTDRVGYAMLEVARHGAPTRVLENAEIDRIGREAIAREGAGTGAQRRE</sequence>
<dbReference type="EMBL" id="ASRX01000109">
    <property type="protein sequence ID" value="EYF00464.1"/>
    <property type="molecule type" value="Genomic_DNA"/>
</dbReference>
<protein>
    <recommendedName>
        <fullName evidence="3">Epimerase</fullName>
    </recommendedName>
</protein>
<dbReference type="OrthoDB" id="9798632at2"/>
<proteinExistence type="predicted"/>
<reference evidence="1 2" key="1">
    <citation type="submission" date="2013-05" db="EMBL/GenBank/DDBJ databases">
        <title>Genome assembly of Chondromyces apiculatus DSM 436.</title>
        <authorList>
            <person name="Sharma G."/>
            <person name="Khatri I."/>
            <person name="Kaur C."/>
            <person name="Mayilraj S."/>
            <person name="Subramanian S."/>
        </authorList>
    </citation>
    <scope>NUCLEOTIDE SEQUENCE [LARGE SCALE GENOMIC DNA]</scope>
    <source>
        <strain evidence="1 2">DSM 436</strain>
    </source>
</reference>
<dbReference type="InterPro" id="IPR036291">
    <property type="entry name" value="NAD(P)-bd_dom_sf"/>
</dbReference>
<dbReference type="PROSITE" id="PS51257">
    <property type="entry name" value="PROKAR_LIPOPROTEIN"/>
    <property type="match status" value="1"/>
</dbReference>
<comment type="caution">
    <text evidence="1">The sequence shown here is derived from an EMBL/GenBank/DDBJ whole genome shotgun (WGS) entry which is preliminary data.</text>
</comment>
<evidence type="ECO:0000313" key="2">
    <source>
        <dbReference type="Proteomes" id="UP000019678"/>
    </source>
</evidence>
<dbReference type="AlphaFoldDB" id="A0A017SU26"/>
<dbReference type="SUPFAM" id="SSF51735">
    <property type="entry name" value="NAD(P)-binding Rossmann-fold domains"/>
    <property type="match status" value="1"/>
</dbReference>
<dbReference type="RefSeq" id="WP_044251213.1">
    <property type="nucleotide sequence ID" value="NZ_ASRX01000109.1"/>
</dbReference>
<dbReference type="Gene3D" id="3.40.50.720">
    <property type="entry name" value="NAD(P)-binding Rossmann-like Domain"/>
    <property type="match status" value="1"/>
</dbReference>
<organism evidence="1 2">
    <name type="scientific">Chondromyces apiculatus DSM 436</name>
    <dbReference type="NCBI Taxonomy" id="1192034"/>
    <lineage>
        <taxon>Bacteria</taxon>
        <taxon>Pseudomonadati</taxon>
        <taxon>Myxococcota</taxon>
        <taxon>Polyangia</taxon>
        <taxon>Polyangiales</taxon>
        <taxon>Polyangiaceae</taxon>
        <taxon>Chondromyces</taxon>
    </lineage>
</organism>
<dbReference type="PANTHER" id="PTHR14097:SF8">
    <property type="entry name" value="NAD(P)-BINDING DOMAIN-CONTAINING PROTEIN"/>
    <property type="match status" value="1"/>
</dbReference>
<gene>
    <name evidence="1" type="ORF">CAP_0554</name>
</gene>
<dbReference type="PANTHER" id="PTHR14097">
    <property type="entry name" value="OXIDOREDUCTASE HTATIP2"/>
    <property type="match status" value="1"/>
</dbReference>
<keyword evidence="2" id="KW-1185">Reference proteome</keyword>
<evidence type="ECO:0000313" key="1">
    <source>
        <dbReference type="EMBL" id="EYF00464.1"/>
    </source>
</evidence>
<name>A0A017SU26_9BACT</name>
<accession>A0A017SU26</accession>
<dbReference type="eggNOG" id="COG0702">
    <property type="taxonomic scope" value="Bacteria"/>
</dbReference>
<dbReference type="Proteomes" id="UP000019678">
    <property type="component" value="Unassembled WGS sequence"/>
</dbReference>
<dbReference type="STRING" id="1192034.CAP_0554"/>